<accession>A0A1B6MFS2</accession>
<proteinExistence type="predicted"/>
<name>A0A1B6MFS2_9HEMI</name>
<evidence type="ECO:0000313" key="1">
    <source>
        <dbReference type="EMBL" id="JAT34773.1"/>
    </source>
</evidence>
<sequence length="103" mass="11931">STIAESVKLNSPLRRVGVSPFPRWFSAETKDLVITKKTLHRQYKERPTACNYLRFSNVRASCNISAKRDYHQHLRRVDQGLSVNLRFFWSHVNAVRNSSSLPS</sequence>
<gene>
    <name evidence="1" type="ORF">g.51296</name>
</gene>
<feature type="non-terminal residue" evidence="1">
    <location>
        <position position="1"/>
    </location>
</feature>
<reference evidence="1" key="1">
    <citation type="submission" date="2015-11" db="EMBL/GenBank/DDBJ databases">
        <title>De novo transcriptome assembly of four potential Pierce s Disease insect vectors from Arizona vineyards.</title>
        <authorList>
            <person name="Tassone E.E."/>
        </authorList>
    </citation>
    <scope>NUCLEOTIDE SEQUENCE</scope>
</reference>
<dbReference type="AlphaFoldDB" id="A0A1B6MFS2"/>
<feature type="non-terminal residue" evidence="1">
    <location>
        <position position="103"/>
    </location>
</feature>
<protein>
    <submittedName>
        <fullName evidence="1">Uncharacterized protein</fullName>
    </submittedName>
</protein>
<organism evidence="1">
    <name type="scientific">Graphocephala atropunctata</name>
    <dbReference type="NCBI Taxonomy" id="36148"/>
    <lineage>
        <taxon>Eukaryota</taxon>
        <taxon>Metazoa</taxon>
        <taxon>Ecdysozoa</taxon>
        <taxon>Arthropoda</taxon>
        <taxon>Hexapoda</taxon>
        <taxon>Insecta</taxon>
        <taxon>Pterygota</taxon>
        <taxon>Neoptera</taxon>
        <taxon>Paraneoptera</taxon>
        <taxon>Hemiptera</taxon>
        <taxon>Auchenorrhyncha</taxon>
        <taxon>Membracoidea</taxon>
        <taxon>Cicadellidae</taxon>
        <taxon>Cicadellinae</taxon>
        <taxon>Cicadellini</taxon>
        <taxon>Graphocephala</taxon>
    </lineage>
</organism>
<dbReference type="EMBL" id="GEBQ01005204">
    <property type="protein sequence ID" value="JAT34773.1"/>
    <property type="molecule type" value="Transcribed_RNA"/>
</dbReference>